<accession>A0A0P1EKE9</accession>
<keyword evidence="4" id="KW-1185">Reference proteome</keyword>
<gene>
    <name evidence="3" type="primary">viuB_1</name>
    <name evidence="3" type="ORF">SHM7688_00294</name>
</gene>
<dbReference type="InterPro" id="IPR039374">
    <property type="entry name" value="SIP_fam"/>
</dbReference>
<dbReference type="Proteomes" id="UP000054823">
    <property type="component" value="Unassembled WGS sequence"/>
</dbReference>
<dbReference type="EMBL" id="CYPW01000004">
    <property type="protein sequence ID" value="CUH50863.1"/>
    <property type="molecule type" value="Genomic_DNA"/>
</dbReference>
<dbReference type="AlphaFoldDB" id="A0A0P1EKE9"/>
<sequence>MNEQTKFPFRAETRLIGLAFPAIRALLVHEAQEHGLELPENSDARVMMVSEYGHLTFDALENGVHACVMADQTDKLFILKESLVESIEHFAPQLAESLTWSDAAQHKGHPPNFQLATVTAVTPIGKSFLRVTLSAQDLSSYAQNAIHFRIILPPKGDQAPQWPRLNDKGVTIWPKGDKALHRPVYTIRSVDTHRNELVFDVFVHEGGRTTEWAQNVTIGTQIGITGPGGGGIPDTQAITIYADETAFPATARLLEALPHSVGGRVVLQAGTQDYPLPDHPNLKVIWHSPHSDQTLPDVAIADRTSFPEHMLWFASEKEDTQKMRAFCKSQDIDVKNHYIATYWSRT</sequence>
<dbReference type="Pfam" id="PF08021">
    <property type="entry name" value="FAD_binding_9"/>
    <property type="match status" value="1"/>
</dbReference>
<comment type="similarity">
    <text evidence="1">Belongs to the SIP oxidoreductase family.</text>
</comment>
<feature type="domain" description="FAD-binding FR-type" evidence="2">
    <location>
        <begin position="111"/>
        <end position="234"/>
    </location>
</feature>
<evidence type="ECO:0000256" key="1">
    <source>
        <dbReference type="ARBA" id="ARBA00035644"/>
    </source>
</evidence>
<protein>
    <submittedName>
        <fullName evidence="3">Vibriobactin utilization protein ViuB</fullName>
    </submittedName>
</protein>
<dbReference type="SUPFAM" id="SSF63380">
    <property type="entry name" value="Riboflavin synthase domain-like"/>
    <property type="match status" value="1"/>
</dbReference>
<organism evidence="3 4">
    <name type="scientific">Shimia marina</name>
    <dbReference type="NCBI Taxonomy" id="321267"/>
    <lineage>
        <taxon>Bacteria</taxon>
        <taxon>Pseudomonadati</taxon>
        <taxon>Pseudomonadota</taxon>
        <taxon>Alphaproteobacteria</taxon>
        <taxon>Rhodobacterales</taxon>
        <taxon>Roseobacteraceae</taxon>
    </lineage>
</organism>
<dbReference type="STRING" id="321267.SHM7688_00294"/>
<evidence type="ECO:0000259" key="2">
    <source>
        <dbReference type="PROSITE" id="PS51384"/>
    </source>
</evidence>
<dbReference type="GO" id="GO:0016491">
    <property type="term" value="F:oxidoreductase activity"/>
    <property type="evidence" value="ECO:0007669"/>
    <property type="project" value="InterPro"/>
</dbReference>
<evidence type="ECO:0000313" key="4">
    <source>
        <dbReference type="Proteomes" id="UP000054823"/>
    </source>
</evidence>
<dbReference type="RefSeq" id="WP_058238249.1">
    <property type="nucleotide sequence ID" value="NZ_CYPW01000004.1"/>
</dbReference>
<proteinExistence type="inferred from homology"/>
<dbReference type="PANTHER" id="PTHR30157:SF0">
    <property type="entry name" value="NADPH-DEPENDENT FERRIC-CHELATE REDUCTASE"/>
    <property type="match status" value="1"/>
</dbReference>
<name>A0A0P1EKE9_9RHOB</name>
<dbReference type="InterPro" id="IPR017938">
    <property type="entry name" value="Riboflavin_synthase-like_b-brl"/>
</dbReference>
<dbReference type="InterPro" id="IPR013113">
    <property type="entry name" value="SIP_FAD-bd"/>
</dbReference>
<dbReference type="Gene3D" id="2.40.30.10">
    <property type="entry name" value="Translation factors"/>
    <property type="match status" value="1"/>
</dbReference>
<dbReference type="PROSITE" id="PS51384">
    <property type="entry name" value="FAD_FR"/>
    <property type="match status" value="1"/>
</dbReference>
<dbReference type="OrthoDB" id="9814826at2"/>
<dbReference type="PANTHER" id="PTHR30157">
    <property type="entry name" value="FERRIC REDUCTASE, NADPH-DEPENDENT"/>
    <property type="match status" value="1"/>
</dbReference>
<dbReference type="CDD" id="cd06193">
    <property type="entry name" value="siderophore_interacting"/>
    <property type="match status" value="1"/>
</dbReference>
<dbReference type="InterPro" id="IPR039261">
    <property type="entry name" value="FNR_nucleotide-bd"/>
</dbReference>
<evidence type="ECO:0000313" key="3">
    <source>
        <dbReference type="EMBL" id="CUH50863.1"/>
    </source>
</evidence>
<dbReference type="InterPro" id="IPR017927">
    <property type="entry name" value="FAD-bd_FR_type"/>
</dbReference>
<reference evidence="3 4" key="1">
    <citation type="submission" date="2015-09" db="EMBL/GenBank/DDBJ databases">
        <authorList>
            <consortium name="Swine Surveillance"/>
        </authorList>
    </citation>
    <scope>NUCLEOTIDE SEQUENCE [LARGE SCALE GENOMIC DNA]</scope>
    <source>
        <strain evidence="3 4">CECT 7688</strain>
    </source>
</reference>
<dbReference type="Gene3D" id="3.40.50.80">
    <property type="entry name" value="Nucleotide-binding domain of ferredoxin-NADP reductase (FNR) module"/>
    <property type="match status" value="1"/>
</dbReference>
<dbReference type="Pfam" id="PF04954">
    <property type="entry name" value="SIP"/>
    <property type="match status" value="1"/>
</dbReference>
<dbReference type="InterPro" id="IPR007037">
    <property type="entry name" value="SIP_rossman_dom"/>
</dbReference>